<evidence type="ECO:0000313" key="3">
    <source>
        <dbReference type="Proteomes" id="UP001598448"/>
    </source>
</evidence>
<dbReference type="Proteomes" id="UP001598448">
    <property type="component" value="Unassembled WGS sequence"/>
</dbReference>
<evidence type="ECO:0008006" key="4">
    <source>
        <dbReference type="Google" id="ProtNLM"/>
    </source>
</evidence>
<feature type="compositionally biased region" description="Pro residues" evidence="1">
    <location>
        <begin position="42"/>
        <end position="75"/>
    </location>
</feature>
<feature type="non-terminal residue" evidence="2">
    <location>
        <position position="1"/>
    </location>
</feature>
<evidence type="ECO:0000256" key="1">
    <source>
        <dbReference type="SAM" id="MobiDB-lite"/>
    </source>
</evidence>
<keyword evidence="3" id="KW-1185">Reference proteome</keyword>
<dbReference type="EMBL" id="JBHXIJ010000427">
    <property type="protein sequence ID" value="MFD5103573.1"/>
    <property type="molecule type" value="Genomic_DNA"/>
</dbReference>
<comment type="caution">
    <text evidence="2">The sequence shown here is derived from an EMBL/GenBank/DDBJ whole genome shotgun (WGS) entry which is preliminary data.</text>
</comment>
<sequence>GAPFRRSAILGAADEAAKGLGTVEQTGHAGGAAPGPYGHPQYQPPHPPQQQGFGPPPPAFAPAPTPAPGAFPAPAAPIPAGPDFLAADRRNAVVVDAEGVSLESNGATLDFPWRDIATVHYKPGPGGEVLMVAVVLPDGRFYEGVAVARNRAKLQEWCAELGAVLAHYLAGRGH</sequence>
<gene>
    <name evidence="2" type="ORF">ACFWJN_32085</name>
</gene>
<evidence type="ECO:0000313" key="2">
    <source>
        <dbReference type="EMBL" id="MFD5103573.1"/>
    </source>
</evidence>
<accession>A0ABW6FY86</accession>
<dbReference type="RefSeq" id="WP_386721910.1">
    <property type="nucleotide sequence ID" value="NZ_JBHXIJ010000427.1"/>
</dbReference>
<proteinExistence type="predicted"/>
<name>A0ABW6FY86_9ACTN</name>
<reference evidence="2 3" key="1">
    <citation type="submission" date="2024-09" db="EMBL/GenBank/DDBJ databases">
        <title>The Natural Products Discovery Center: Release of the First 8490 Sequenced Strains for Exploring Actinobacteria Biosynthetic Diversity.</title>
        <authorList>
            <person name="Kalkreuter E."/>
            <person name="Kautsar S.A."/>
            <person name="Yang D."/>
            <person name="Bader C.D."/>
            <person name="Teijaro C.N."/>
            <person name="Fluegel L."/>
            <person name="Davis C.M."/>
            <person name="Simpson J.R."/>
            <person name="Lauterbach L."/>
            <person name="Steele A.D."/>
            <person name="Gui C."/>
            <person name="Meng S."/>
            <person name="Li G."/>
            <person name="Viehrig K."/>
            <person name="Ye F."/>
            <person name="Su P."/>
            <person name="Kiefer A.F."/>
            <person name="Nichols A."/>
            <person name="Cepeda A.J."/>
            <person name="Yan W."/>
            <person name="Fan B."/>
            <person name="Jiang Y."/>
            <person name="Adhikari A."/>
            <person name="Zheng C.-J."/>
            <person name="Schuster L."/>
            <person name="Cowan T.M."/>
            <person name="Smanski M.J."/>
            <person name="Chevrette M.G."/>
            <person name="De Carvalho L.P.S."/>
            <person name="Shen B."/>
        </authorList>
    </citation>
    <scope>NUCLEOTIDE SEQUENCE [LARGE SCALE GENOMIC DNA]</scope>
    <source>
        <strain evidence="2 3">NPDC058348</strain>
    </source>
</reference>
<organism evidence="2 3">
    <name type="scientific">Streptomyces albidochromogenes</name>
    <dbReference type="NCBI Taxonomy" id="329524"/>
    <lineage>
        <taxon>Bacteria</taxon>
        <taxon>Bacillati</taxon>
        <taxon>Actinomycetota</taxon>
        <taxon>Actinomycetes</taxon>
        <taxon>Kitasatosporales</taxon>
        <taxon>Streptomycetaceae</taxon>
        <taxon>Streptomyces</taxon>
    </lineage>
</organism>
<protein>
    <recommendedName>
        <fullName evidence="4">Serine/threonine protein kinase</fullName>
    </recommendedName>
</protein>
<feature type="region of interest" description="Disordered" evidence="1">
    <location>
        <begin position="24"/>
        <end position="75"/>
    </location>
</feature>